<dbReference type="Gene3D" id="3.90.1490.10">
    <property type="entry name" value="putative n-type atp pyrophosphatase, domain 2"/>
    <property type="match status" value="1"/>
</dbReference>
<dbReference type="PANTHER" id="PTHR12196:SF2">
    <property type="entry name" value="DIPHTHINE--AMMONIA LIGASE"/>
    <property type="match status" value="1"/>
</dbReference>
<evidence type="ECO:0000313" key="11">
    <source>
        <dbReference type="Proteomes" id="UP000887577"/>
    </source>
</evidence>
<feature type="domain" description="Diphthamide synthase" evidence="10">
    <location>
        <begin position="1"/>
        <end position="223"/>
    </location>
</feature>
<dbReference type="FunFam" id="3.90.1490.10:FF:000001">
    <property type="entry name" value="Diphthine--ammonia ligase"/>
    <property type="match status" value="1"/>
</dbReference>
<dbReference type="InterPro" id="IPR030662">
    <property type="entry name" value="DPH6/MJ0570"/>
</dbReference>
<comment type="catalytic activity">
    <reaction evidence="8 9">
        <text>diphthine-[translation elongation factor 2] + NH4(+) + ATP = diphthamide-[translation elongation factor 2] + AMP + diphosphate + H(+)</text>
        <dbReference type="Rhea" id="RHEA:19753"/>
        <dbReference type="Rhea" id="RHEA-COMP:10172"/>
        <dbReference type="Rhea" id="RHEA-COMP:10174"/>
        <dbReference type="ChEBI" id="CHEBI:15378"/>
        <dbReference type="ChEBI" id="CHEBI:16692"/>
        <dbReference type="ChEBI" id="CHEBI:28938"/>
        <dbReference type="ChEBI" id="CHEBI:30616"/>
        <dbReference type="ChEBI" id="CHEBI:33019"/>
        <dbReference type="ChEBI" id="CHEBI:82696"/>
        <dbReference type="ChEBI" id="CHEBI:456215"/>
        <dbReference type="EC" id="6.3.1.14"/>
    </reaction>
</comment>
<dbReference type="FunFam" id="3.40.50.620:FF:000145">
    <property type="entry name" value="ATP-binding domain containing protein"/>
    <property type="match status" value="1"/>
</dbReference>
<evidence type="ECO:0000313" key="12">
    <source>
        <dbReference type="WBParaSite" id="PSU_v2.g9284.t1"/>
    </source>
</evidence>
<proteinExistence type="inferred from homology"/>
<dbReference type="SUPFAM" id="SSF52402">
    <property type="entry name" value="Adenine nucleotide alpha hydrolases-like"/>
    <property type="match status" value="1"/>
</dbReference>
<evidence type="ECO:0000256" key="5">
    <source>
        <dbReference type="ARBA" id="ARBA00022598"/>
    </source>
</evidence>
<evidence type="ECO:0000256" key="9">
    <source>
        <dbReference type="PIRNR" id="PIRNR039123"/>
    </source>
</evidence>
<evidence type="ECO:0000256" key="8">
    <source>
        <dbReference type="ARBA" id="ARBA00048108"/>
    </source>
</evidence>
<dbReference type="Pfam" id="PF01902">
    <property type="entry name" value="Diphthami_syn_2"/>
    <property type="match status" value="1"/>
</dbReference>
<dbReference type="GO" id="GO:0005524">
    <property type="term" value="F:ATP binding"/>
    <property type="evidence" value="ECO:0007669"/>
    <property type="project" value="UniProtKB-UniRule"/>
</dbReference>
<name>A0A914ZBI0_9BILA</name>
<evidence type="ECO:0000256" key="6">
    <source>
        <dbReference type="ARBA" id="ARBA00022741"/>
    </source>
</evidence>
<comment type="similarity">
    <text evidence="2 9">Belongs to the Diphthine--ammonia ligase family.</text>
</comment>
<evidence type="ECO:0000259" key="10">
    <source>
        <dbReference type="Pfam" id="PF01902"/>
    </source>
</evidence>
<accession>A0A914ZBI0</accession>
<reference evidence="12" key="1">
    <citation type="submission" date="2022-11" db="UniProtKB">
        <authorList>
            <consortium name="WormBaseParasite"/>
        </authorList>
    </citation>
    <scope>IDENTIFICATION</scope>
</reference>
<evidence type="ECO:0000256" key="4">
    <source>
        <dbReference type="ARBA" id="ARBA00018426"/>
    </source>
</evidence>
<dbReference type="CDD" id="cd01994">
    <property type="entry name" value="AANH_PF0828-like"/>
    <property type="match status" value="1"/>
</dbReference>
<dbReference type="GO" id="GO:0017183">
    <property type="term" value="P:protein histidyl modification to diphthamide"/>
    <property type="evidence" value="ECO:0007669"/>
    <property type="project" value="TreeGrafter"/>
</dbReference>
<evidence type="ECO:0000256" key="3">
    <source>
        <dbReference type="ARBA" id="ARBA00012089"/>
    </source>
</evidence>
<evidence type="ECO:0000256" key="1">
    <source>
        <dbReference type="ARBA" id="ARBA00005156"/>
    </source>
</evidence>
<organism evidence="11 12">
    <name type="scientific">Panagrolaimus superbus</name>
    <dbReference type="NCBI Taxonomy" id="310955"/>
    <lineage>
        <taxon>Eukaryota</taxon>
        <taxon>Metazoa</taxon>
        <taxon>Ecdysozoa</taxon>
        <taxon>Nematoda</taxon>
        <taxon>Chromadorea</taxon>
        <taxon>Rhabditida</taxon>
        <taxon>Tylenchina</taxon>
        <taxon>Panagrolaimomorpha</taxon>
        <taxon>Panagrolaimoidea</taxon>
        <taxon>Panagrolaimidae</taxon>
        <taxon>Panagrolaimus</taxon>
    </lineage>
</organism>
<keyword evidence="6 9" id="KW-0547">Nucleotide-binding</keyword>
<dbReference type="PIRSF" id="PIRSF039123">
    <property type="entry name" value="Diphthamide_synthase"/>
    <property type="match status" value="1"/>
</dbReference>
<dbReference type="PANTHER" id="PTHR12196">
    <property type="entry name" value="DOMAIN OF UNKNOWN FUNCTION 71 DUF71 -CONTAINING PROTEIN"/>
    <property type="match status" value="1"/>
</dbReference>
<keyword evidence="5 9" id="KW-0436">Ligase</keyword>
<comment type="function">
    <text evidence="9">Amidase that catalyzes the last step of diphthamide biosynthesis using ammonium and ATP.</text>
</comment>
<keyword evidence="11" id="KW-1185">Reference proteome</keyword>
<evidence type="ECO:0000256" key="2">
    <source>
        <dbReference type="ARBA" id="ARBA00008496"/>
    </source>
</evidence>
<evidence type="ECO:0000256" key="7">
    <source>
        <dbReference type="ARBA" id="ARBA00022840"/>
    </source>
</evidence>
<dbReference type="GO" id="GO:0017178">
    <property type="term" value="F:diphthine-ammonia ligase activity"/>
    <property type="evidence" value="ECO:0007669"/>
    <property type="project" value="UniProtKB-UniRule"/>
</dbReference>
<keyword evidence="7 9" id="KW-0067">ATP-binding</keyword>
<dbReference type="WBParaSite" id="PSU_v2.g9284.t1">
    <property type="protein sequence ID" value="PSU_v2.g9284.t1"/>
    <property type="gene ID" value="PSU_v2.g9284"/>
</dbReference>
<dbReference type="Proteomes" id="UP000887577">
    <property type="component" value="Unplaced"/>
</dbReference>
<dbReference type="InterPro" id="IPR002761">
    <property type="entry name" value="Diphthami_syn_dom"/>
</dbReference>
<dbReference type="NCBIfam" id="TIGR00290">
    <property type="entry name" value="MJ0570_dom"/>
    <property type="match status" value="1"/>
</dbReference>
<sequence>MKVVGLISGGKDSIYNLYRCKEEGHEIVCLANLKPKTETETDSYMYQSVGHECIETIARVMQLPLYRRIIEGGSCQIGDKYIIDKNDEVEDLFILLKAIKEAFPNVQGVSVGAIASTYQKTRVENVCQRLELTPLCYLWDANQGELLQEMLNNKIDAITVKIACFGLKHQHVGTHLKDLQPLLIILHEKYGVHICGEGGEYETLVLNCPLYHEALKIKNVKTTVLTEDKTAPVVILCVDLEEPTIPVIQNQVTYV</sequence>
<protein>
    <recommendedName>
        <fullName evidence="4 9">Diphthine--ammonia ligase</fullName>
        <ecNumber evidence="3 9">6.3.1.14</ecNumber>
    </recommendedName>
</protein>
<dbReference type="InterPro" id="IPR014729">
    <property type="entry name" value="Rossmann-like_a/b/a_fold"/>
</dbReference>
<comment type="pathway">
    <text evidence="1 9">Protein modification; peptidyl-diphthamide biosynthesis.</text>
</comment>
<dbReference type="Gene3D" id="3.40.50.620">
    <property type="entry name" value="HUPs"/>
    <property type="match status" value="1"/>
</dbReference>
<dbReference type="EC" id="6.3.1.14" evidence="3 9"/>
<dbReference type="AlphaFoldDB" id="A0A914ZBI0"/>